<comment type="catalytic activity">
    <reaction evidence="14">
        <text>tRNA(Met) + L-methionine + ATP = L-methionyl-tRNA(Met) + AMP + diphosphate</text>
        <dbReference type="Rhea" id="RHEA:13481"/>
        <dbReference type="Rhea" id="RHEA-COMP:9667"/>
        <dbReference type="Rhea" id="RHEA-COMP:9698"/>
        <dbReference type="ChEBI" id="CHEBI:30616"/>
        <dbReference type="ChEBI" id="CHEBI:33019"/>
        <dbReference type="ChEBI" id="CHEBI:57844"/>
        <dbReference type="ChEBI" id="CHEBI:78442"/>
        <dbReference type="ChEBI" id="CHEBI:78530"/>
        <dbReference type="ChEBI" id="CHEBI:456215"/>
        <dbReference type="EC" id="6.1.1.10"/>
    </reaction>
</comment>
<dbReference type="InterPro" id="IPR033911">
    <property type="entry name" value="MetRS_core"/>
</dbReference>
<dbReference type="GO" id="GO:0004825">
    <property type="term" value="F:methionine-tRNA ligase activity"/>
    <property type="evidence" value="ECO:0007669"/>
    <property type="project" value="UniProtKB-EC"/>
</dbReference>
<dbReference type="PANTHER" id="PTHR43326:SF1">
    <property type="entry name" value="METHIONINE--TRNA LIGASE, MITOCHONDRIAL"/>
    <property type="match status" value="1"/>
</dbReference>
<dbReference type="FunFam" id="1.10.730.10:FF:000022">
    <property type="entry name" value="Methionyl-tRNA synthetase 2, mitochondrial"/>
    <property type="match status" value="1"/>
</dbReference>
<evidence type="ECO:0000256" key="7">
    <source>
        <dbReference type="ARBA" id="ARBA00022917"/>
    </source>
</evidence>
<proteinExistence type="inferred from homology"/>
<evidence type="ECO:0000256" key="9">
    <source>
        <dbReference type="ARBA" id="ARBA00023128"/>
    </source>
</evidence>
<reference evidence="18" key="1">
    <citation type="journal article" date="2014" name="Science">
        <title>Nonhuman genetics. Genomic basis for the convergent evolution of electric organs.</title>
        <authorList>
            <person name="Gallant J.R."/>
            <person name="Traeger L.L."/>
            <person name="Volkening J.D."/>
            <person name="Moffett H."/>
            <person name="Chen P.H."/>
            <person name="Novina C.D."/>
            <person name="Phillips G.N.Jr."/>
            <person name="Anand R."/>
            <person name="Wells G.B."/>
            <person name="Pinch M."/>
            <person name="Guth R."/>
            <person name="Unguez G.A."/>
            <person name="Albert J.S."/>
            <person name="Zakon H.H."/>
            <person name="Samanta M.P."/>
            <person name="Sussman M.R."/>
        </authorList>
    </citation>
    <scope>NUCLEOTIDE SEQUENCE [LARGE SCALE GENOMIC DNA]</scope>
</reference>
<dbReference type="InterPro" id="IPR015413">
    <property type="entry name" value="Methionyl/Leucyl_tRNA_Synth"/>
</dbReference>
<keyword evidence="7 15" id="KW-0648">Protein biosynthesis</keyword>
<protein>
    <recommendedName>
        <fullName evidence="11">Methionine--tRNA ligase, mitochondrial</fullName>
        <ecNumber evidence="3">6.1.1.10</ecNumber>
    </recommendedName>
    <alternativeName>
        <fullName evidence="12">Methionyl-tRNA synthetase 2</fullName>
    </alternativeName>
    <alternativeName>
        <fullName evidence="13">Mitochondrial methionyl-tRNA synthetase</fullName>
    </alternativeName>
</protein>
<comment type="similarity">
    <text evidence="2 15">Belongs to the class-I aminoacyl-tRNA synthetase family.</text>
</comment>
<reference evidence="17" key="3">
    <citation type="submission" date="2020-05" db="EMBL/GenBank/DDBJ databases">
        <title>Electrophorus electricus (electric eel) genome, fEleEle1, primary haplotype.</title>
        <authorList>
            <person name="Myers G."/>
            <person name="Meyer A."/>
            <person name="Fedrigo O."/>
            <person name="Formenti G."/>
            <person name="Rhie A."/>
            <person name="Tracey A."/>
            <person name="Sims Y."/>
            <person name="Jarvis E.D."/>
        </authorList>
    </citation>
    <scope>NUCLEOTIDE SEQUENCE [LARGE SCALE GENOMIC DNA]</scope>
</reference>
<evidence type="ECO:0000256" key="13">
    <source>
        <dbReference type="ARBA" id="ARBA00030331"/>
    </source>
</evidence>
<evidence type="ECO:0000313" key="17">
    <source>
        <dbReference type="Ensembl" id="ENSEEEP00000031037.2"/>
    </source>
</evidence>
<organism evidence="17 18">
    <name type="scientific">Electrophorus electricus</name>
    <name type="common">Electric eel</name>
    <name type="synonym">Gymnotus electricus</name>
    <dbReference type="NCBI Taxonomy" id="8005"/>
    <lineage>
        <taxon>Eukaryota</taxon>
        <taxon>Metazoa</taxon>
        <taxon>Chordata</taxon>
        <taxon>Craniata</taxon>
        <taxon>Vertebrata</taxon>
        <taxon>Euteleostomi</taxon>
        <taxon>Actinopterygii</taxon>
        <taxon>Neopterygii</taxon>
        <taxon>Teleostei</taxon>
        <taxon>Ostariophysi</taxon>
        <taxon>Gymnotiformes</taxon>
        <taxon>Gymnotoidei</taxon>
        <taxon>Gymnotidae</taxon>
        <taxon>Electrophorus</taxon>
    </lineage>
</organism>
<dbReference type="STRING" id="8005.ENSEEEP00000031037"/>
<evidence type="ECO:0000256" key="4">
    <source>
        <dbReference type="ARBA" id="ARBA00022598"/>
    </source>
</evidence>
<accession>A0A4W4G425</accession>
<evidence type="ECO:0000256" key="6">
    <source>
        <dbReference type="ARBA" id="ARBA00022840"/>
    </source>
</evidence>
<evidence type="ECO:0000313" key="18">
    <source>
        <dbReference type="Proteomes" id="UP000314983"/>
    </source>
</evidence>
<dbReference type="InterPro" id="IPR009080">
    <property type="entry name" value="tRNAsynth_Ia_anticodon-bd"/>
</dbReference>
<keyword evidence="4 15" id="KW-0436">Ligase</keyword>
<gene>
    <name evidence="17" type="primary">MARS2</name>
</gene>
<dbReference type="Ensembl" id="ENSEEET00000031408.2">
    <property type="protein sequence ID" value="ENSEEEP00000031037.2"/>
    <property type="gene ID" value="ENSEEEG00000014852.2"/>
</dbReference>
<dbReference type="Gene3D" id="1.10.730.10">
    <property type="entry name" value="Isoleucyl-tRNA Synthetase, Domain 1"/>
    <property type="match status" value="1"/>
</dbReference>
<dbReference type="PRINTS" id="PR01041">
    <property type="entry name" value="TRNASYNTHMET"/>
</dbReference>
<evidence type="ECO:0000256" key="12">
    <source>
        <dbReference type="ARBA" id="ARBA00029831"/>
    </source>
</evidence>
<dbReference type="AlphaFoldDB" id="A0A4W4G425"/>
<dbReference type="GO" id="GO:0005759">
    <property type="term" value="C:mitochondrial matrix"/>
    <property type="evidence" value="ECO:0007669"/>
    <property type="project" value="UniProtKB-SubCell"/>
</dbReference>
<feature type="domain" description="Methionyl/Leucyl tRNA synthetase" evidence="16">
    <location>
        <begin position="50"/>
        <end position="411"/>
    </location>
</feature>
<reference evidence="17" key="5">
    <citation type="submission" date="2025-09" db="UniProtKB">
        <authorList>
            <consortium name="Ensembl"/>
        </authorList>
    </citation>
    <scope>IDENTIFICATION</scope>
</reference>
<evidence type="ECO:0000256" key="11">
    <source>
        <dbReference type="ARBA" id="ARBA00026124"/>
    </source>
</evidence>
<keyword evidence="10 15" id="KW-0030">Aminoacyl-tRNA synthetase</keyword>
<sequence>LSSQSLQLELLLSGYALRGELQVCPARRFCPKLIWRWTCTDRSGTPVPAYYVTTPVFYVNSLPHIGHVYSAVVADCSHRYKILQGVNSRFATGTDEHGLKIQQAAATTGKDPLTFCTEVSNRFRHVFRRCGISYTDYVRTTEDRHRQAVEQFWTVLVNNGFIYRGSYEGWYSVPDESFLTETQVVDSTDSLGRAIKTSTESGHKVEWMKEDNYLFRLSDLRHKLQHWLRSNPRVIQPEKFYYIVLQWLESDLPDLSVSRQKSRLQWGIGVPGDPEQTVYVWLDALVNYLTVAGYPEQHSRWWSVVHHVVGKDILKFHAIYWPAFLLAAELPLPQAIHVHSHWTVQGKKMSKSLGNVVDPLETSLKFTVDGLRYFLLRQGVPDTDCDYDDDKVVKLCNSELADALGGLLNRCTAPSLNPEQVYPQFCNTSFPKEPEEFNGRAVLEDYKMVEAVLRLPALAKENFEKLHAYKALEAISGCVRMTNGFIQRHAPWKLNCRKTEDKLWYDTVLHVSMECLRIYGILLQPAVPSLADKILSRLGVGPGERSWDHALDFLSRYEGRDCPYERRALGPNTGLLFSRLERKNVQEKHQKPGK</sequence>
<dbReference type="NCBIfam" id="TIGR00398">
    <property type="entry name" value="metG"/>
    <property type="match status" value="1"/>
</dbReference>
<dbReference type="Pfam" id="PF09334">
    <property type="entry name" value="tRNA-synt_1g"/>
    <property type="match status" value="1"/>
</dbReference>
<name>A0A4W4G425_ELEEL</name>
<dbReference type="InterPro" id="IPR014758">
    <property type="entry name" value="Met-tRNA_synth"/>
</dbReference>
<dbReference type="GeneTree" id="ENSGT00550000075136"/>
<evidence type="ECO:0000256" key="15">
    <source>
        <dbReference type="RuleBase" id="RU363039"/>
    </source>
</evidence>
<dbReference type="InterPro" id="IPR041872">
    <property type="entry name" value="Anticodon_Met"/>
</dbReference>
<dbReference type="Gene3D" id="2.170.220.10">
    <property type="match status" value="1"/>
</dbReference>
<dbReference type="CDD" id="cd07957">
    <property type="entry name" value="Anticodon_Ia_Met"/>
    <property type="match status" value="1"/>
</dbReference>
<evidence type="ECO:0000256" key="8">
    <source>
        <dbReference type="ARBA" id="ARBA00022946"/>
    </source>
</evidence>
<dbReference type="GO" id="GO:0006431">
    <property type="term" value="P:methionyl-tRNA aminoacylation"/>
    <property type="evidence" value="ECO:0007669"/>
    <property type="project" value="InterPro"/>
</dbReference>
<evidence type="ECO:0000256" key="3">
    <source>
        <dbReference type="ARBA" id="ARBA00012838"/>
    </source>
</evidence>
<dbReference type="OMA" id="NMFLPDR"/>
<keyword evidence="5 15" id="KW-0547">Nucleotide-binding</keyword>
<reference evidence="18" key="2">
    <citation type="journal article" date="2017" name="Sci. Adv.">
        <title>A tail of two voltages: Proteomic comparison of the three electric organs of the electric eel.</title>
        <authorList>
            <person name="Traeger L.L."/>
            <person name="Sabat G."/>
            <person name="Barrett-Wilt G.A."/>
            <person name="Wells G.B."/>
            <person name="Sussman M.R."/>
        </authorList>
    </citation>
    <scope>NUCLEOTIDE SEQUENCE [LARGE SCALE GENOMIC DNA]</scope>
</reference>
<reference evidence="17" key="4">
    <citation type="submission" date="2025-08" db="UniProtKB">
        <authorList>
            <consortium name="Ensembl"/>
        </authorList>
    </citation>
    <scope>IDENTIFICATION</scope>
</reference>
<keyword evidence="9" id="KW-0496">Mitochondrion</keyword>
<keyword evidence="6 15" id="KW-0067">ATP-binding</keyword>
<keyword evidence="8" id="KW-0809">Transit peptide</keyword>
<dbReference type="SUPFAM" id="SSF52374">
    <property type="entry name" value="Nucleotidylyl transferase"/>
    <property type="match status" value="1"/>
</dbReference>
<dbReference type="InterPro" id="IPR023457">
    <property type="entry name" value="Met-tRNA_synth_2"/>
</dbReference>
<dbReference type="EC" id="6.1.1.10" evidence="3"/>
<evidence type="ECO:0000256" key="1">
    <source>
        <dbReference type="ARBA" id="ARBA00004305"/>
    </source>
</evidence>
<dbReference type="PANTHER" id="PTHR43326">
    <property type="entry name" value="METHIONYL-TRNA SYNTHETASE"/>
    <property type="match status" value="1"/>
</dbReference>
<evidence type="ECO:0000256" key="2">
    <source>
        <dbReference type="ARBA" id="ARBA00005594"/>
    </source>
</evidence>
<keyword evidence="18" id="KW-1185">Reference proteome</keyword>
<dbReference type="InterPro" id="IPR014729">
    <property type="entry name" value="Rossmann-like_a/b/a_fold"/>
</dbReference>
<dbReference type="SUPFAM" id="SSF47323">
    <property type="entry name" value="Anticodon-binding domain of a subclass of class I aminoacyl-tRNA synthetases"/>
    <property type="match status" value="1"/>
</dbReference>
<evidence type="ECO:0000256" key="14">
    <source>
        <dbReference type="ARBA" id="ARBA00047364"/>
    </source>
</evidence>
<dbReference type="Proteomes" id="UP000314983">
    <property type="component" value="Chromosome 2"/>
</dbReference>
<comment type="subcellular location">
    <subcellularLocation>
        <location evidence="1">Mitochondrion matrix</location>
    </subcellularLocation>
</comment>
<evidence type="ECO:0000259" key="16">
    <source>
        <dbReference type="Pfam" id="PF09334"/>
    </source>
</evidence>
<dbReference type="CDD" id="cd00814">
    <property type="entry name" value="MetRS_core"/>
    <property type="match status" value="1"/>
</dbReference>
<evidence type="ECO:0000256" key="5">
    <source>
        <dbReference type="ARBA" id="ARBA00022741"/>
    </source>
</evidence>
<evidence type="ECO:0000256" key="10">
    <source>
        <dbReference type="ARBA" id="ARBA00023146"/>
    </source>
</evidence>
<dbReference type="Gene3D" id="3.40.50.620">
    <property type="entry name" value="HUPs"/>
    <property type="match status" value="1"/>
</dbReference>
<dbReference type="FunFam" id="2.170.220.10:FF:000001">
    <property type="entry name" value="methionine--tRNA ligase, mitochondrial"/>
    <property type="match status" value="1"/>
</dbReference>
<dbReference type="GO" id="GO:0005524">
    <property type="term" value="F:ATP binding"/>
    <property type="evidence" value="ECO:0007669"/>
    <property type="project" value="UniProtKB-KW"/>
</dbReference>